<sequence length="516" mass="55304">MSPSSIRLDIPGGENAMMKESNLDGFIVGGQDAALGQFPHTVSIRNTSNIHFCGGSIITSRWVISAAHCTMFRNPEDTWMIVGALYLNSGGVNVFTDRILNHPDFYPDEPGDISLLQSRDEIIFSATVSPLNLGQAHIDAGVVGTVAGWGRTGPQDDFPNTLQWIHKNTISNEECFERLPGADANILQDNMICTVNQPGEGMCSGDSGSALFFGNTAFGIVSWGIWPCGGGHPDVFTRISTYYTWLLGLCFTKMIFRTNLSIGKCALIPSASDFSSRIVGGYSAAPGQFPYQASIQTPDFVHDCGGSIVSASWILSSAHCAKDKAPGETTALIGSHLVSLGGIRYGIEKIVPHPDYNAQKFLNDLSMMKTDSPITFTDLIQPIKLQTTPVGSDIEAVASGWGTLAYPGAFANNLQYLPVTIIDNDICSTLHTSTNAAKLYPGVMCAEPIRGTGMCVGDTGSPLVTKLESTDIGFVQIGVVAWGVPCGANYPDVYTRVSAYVPWIAQVSDAFIIERE</sequence>
<dbReference type="GO" id="GO:0004252">
    <property type="term" value="F:serine-type endopeptidase activity"/>
    <property type="evidence" value="ECO:0007669"/>
    <property type="project" value="InterPro"/>
</dbReference>
<protein>
    <submittedName>
        <fullName evidence="9">Putative trypsin-like serine protease</fullName>
    </submittedName>
</protein>
<comment type="similarity">
    <text evidence="6">Belongs to the peptidase S1 family. CLIP subfamily.</text>
</comment>
<evidence type="ECO:0000259" key="8">
    <source>
        <dbReference type="PROSITE" id="PS50240"/>
    </source>
</evidence>
<dbReference type="GO" id="GO:0006508">
    <property type="term" value="P:proteolysis"/>
    <property type="evidence" value="ECO:0007669"/>
    <property type="project" value="UniProtKB-KW"/>
</dbReference>
<feature type="domain" description="Peptidase S1" evidence="8">
    <location>
        <begin position="27"/>
        <end position="246"/>
    </location>
</feature>
<dbReference type="Gene3D" id="2.40.10.10">
    <property type="entry name" value="Trypsin-like serine proteases"/>
    <property type="match status" value="2"/>
</dbReference>
<dbReference type="InterPro" id="IPR033116">
    <property type="entry name" value="TRYPSIN_SER"/>
</dbReference>
<keyword evidence="5" id="KW-1015">Disulfide bond</keyword>
<evidence type="ECO:0000256" key="2">
    <source>
        <dbReference type="ARBA" id="ARBA00022757"/>
    </source>
</evidence>
<keyword evidence="11" id="KW-1185">Reference proteome</keyword>
<dbReference type="SUPFAM" id="SSF50494">
    <property type="entry name" value="Trypsin-like serine proteases"/>
    <property type="match status" value="2"/>
</dbReference>
<dbReference type="FunFam" id="2.40.10.10:FF:000068">
    <property type="entry name" value="transmembrane protease serine 2"/>
    <property type="match status" value="2"/>
</dbReference>
<dbReference type="VEuPathDB" id="VectorBase:LLONM1_005279"/>
<dbReference type="PROSITE" id="PS00135">
    <property type="entry name" value="TRYPSIN_SER"/>
    <property type="match status" value="1"/>
</dbReference>
<keyword evidence="3 7" id="KW-0378">Hydrolase</keyword>
<dbReference type="EnsemblMetazoa" id="LLOJ006427-RA">
    <property type="protein sequence ID" value="LLOJ006427-PA"/>
    <property type="gene ID" value="LLOJ006427"/>
</dbReference>
<dbReference type="PANTHER" id="PTHR24276">
    <property type="entry name" value="POLYSERASE-RELATED"/>
    <property type="match status" value="1"/>
</dbReference>
<evidence type="ECO:0000256" key="4">
    <source>
        <dbReference type="ARBA" id="ARBA00022825"/>
    </source>
</evidence>
<dbReference type="VEuPathDB" id="VectorBase:LLONM1_005023"/>
<reference evidence="11" key="1">
    <citation type="submission" date="2012-05" db="EMBL/GenBank/DDBJ databases">
        <title>Whole Genome Assembly of Lutzomyia longipalpis.</title>
        <authorList>
            <person name="Richards S."/>
            <person name="Qu C."/>
            <person name="Dillon R."/>
            <person name="Worley K."/>
            <person name="Scherer S."/>
            <person name="Batterton M."/>
            <person name="Taylor A."/>
            <person name="Hawes A."/>
            <person name="Hernandez B."/>
            <person name="Kovar C."/>
            <person name="Mandapat C."/>
            <person name="Pham C."/>
            <person name="Qu C."/>
            <person name="Jing C."/>
            <person name="Bess C."/>
            <person name="Bandaranaike D."/>
            <person name="Ngo D."/>
            <person name="Ongeri F."/>
            <person name="Arias F."/>
            <person name="Lara F."/>
            <person name="Weissenberger G."/>
            <person name="Kamau G."/>
            <person name="Han H."/>
            <person name="Shen H."/>
            <person name="Dinh H."/>
            <person name="Khalil I."/>
            <person name="Jones J."/>
            <person name="Shafer J."/>
            <person name="Jayaseelan J."/>
            <person name="Quiroz J."/>
            <person name="Blankenburg K."/>
            <person name="Nguyen L."/>
            <person name="Jackson L."/>
            <person name="Francisco L."/>
            <person name="Tang L.-Y."/>
            <person name="Pu L.-L."/>
            <person name="Perales L."/>
            <person name="Lorensuhewa L."/>
            <person name="Munidasa M."/>
            <person name="Coyle M."/>
            <person name="Taylor M."/>
            <person name="Puazo M."/>
            <person name="Firestine M."/>
            <person name="Scheel M."/>
            <person name="Javaid M."/>
            <person name="Wang M."/>
            <person name="Li M."/>
            <person name="Tabassum N."/>
            <person name="Saada N."/>
            <person name="Osuji N."/>
            <person name="Aqrawi P."/>
            <person name="Fu Q."/>
            <person name="Thornton R."/>
            <person name="Raj R."/>
            <person name="Goodspeed R."/>
            <person name="Mata R."/>
            <person name="Najjar R."/>
            <person name="Gubbala S."/>
            <person name="Lee S."/>
            <person name="Denson S."/>
            <person name="Patil S."/>
            <person name="Macmil S."/>
            <person name="Qi S."/>
            <person name="Matskevitch T."/>
            <person name="Palculict T."/>
            <person name="Mathew T."/>
            <person name="Vee V."/>
            <person name="Velamala V."/>
            <person name="Korchina V."/>
            <person name="Cai W."/>
            <person name="Liu W."/>
            <person name="Dai W."/>
            <person name="Zou X."/>
            <person name="Zhu Y."/>
            <person name="Zhang Y."/>
            <person name="Wu Y.-Q."/>
            <person name="Xin Y."/>
            <person name="Nazarath L."/>
            <person name="Kovar C."/>
            <person name="Han Y."/>
            <person name="Muzny D."/>
            <person name="Gibbs R."/>
        </authorList>
    </citation>
    <scope>NUCLEOTIDE SEQUENCE [LARGE SCALE GENOMIC DNA]</scope>
    <source>
        <strain evidence="11">Jacobina</strain>
    </source>
</reference>
<dbReference type="EMBL" id="GITU01009597">
    <property type="protein sequence ID" value="MBC1178300.1"/>
    <property type="molecule type" value="Transcribed_RNA"/>
</dbReference>
<dbReference type="InterPro" id="IPR050430">
    <property type="entry name" value="Peptidase_S1"/>
</dbReference>
<dbReference type="InterPro" id="IPR001254">
    <property type="entry name" value="Trypsin_dom"/>
</dbReference>
<evidence type="ECO:0000256" key="1">
    <source>
        <dbReference type="ARBA" id="ARBA00022670"/>
    </source>
</evidence>
<dbReference type="PROSITE" id="PS00134">
    <property type="entry name" value="TRYPSIN_HIS"/>
    <property type="match status" value="1"/>
</dbReference>
<name>A0A1B0CNV5_LUTLO</name>
<dbReference type="Proteomes" id="UP000092461">
    <property type="component" value="Unassembled WGS sequence"/>
</dbReference>
<dbReference type="PROSITE" id="PS50240">
    <property type="entry name" value="TRYPSIN_DOM"/>
    <property type="match status" value="2"/>
</dbReference>
<keyword evidence="4 7" id="KW-0720">Serine protease</keyword>
<evidence type="ECO:0000256" key="5">
    <source>
        <dbReference type="ARBA" id="ARBA00023157"/>
    </source>
</evidence>
<reference evidence="10" key="3">
    <citation type="submission" date="2020-05" db="UniProtKB">
        <authorList>
            <consortium name="EnsemblMetazoa"/>
        </authorList>
    </citation>
    <scope>IDENTIFICATION</scope>
    <source>
        <strain evidence="10">Jacobina</strain>
    </source>
</reference>
<dbReference type="SMART" id="SM00020">
    <property type="entry name" value="Tryp_SPc"/>
    <property type="match status" value="2"/>
</dbReference>
<proteinExistence type="inferred from homology"/>
<dbReference type="CDD" id="cd00190">
    <property type="entry name" value="Tryp_SPc"/>
    <property type="match status" value="2"/>
</dbReference>
<dbReference type="PRINTS" id="PR00722">
    <property type="entry name" value="CHYMOTRYPSIN"/>
</dbReference>
<reference evidence="9" key="2">
    <citation type="journal article" date="2020" name="BMC">
        <title>Leishmania infection induces a limited differential gene expression in the sand fly midgut.</title>
        <authorList>
            <person name="Coutinho-Abreu I.V."/>
            <person name="Serafim T.D."/>
            <person name="Meneses C."/>
            <person name="Kamhawi S."/>
            <person name="Oliveira F."/>
            <person name="Valenzuela J.G."/>
        </authorList>
    </citation>
    <scope>NUCLEOTIDE SEQUENCE</scope>
    <source>
        <strain evidence="9">Jacobina</strain>
        <tissue evidence="9">Midgut</tissue>
    </source>
</reference>
<dbReference type="EMBL" id="AJWK01020962">
    <property type="status" value="NOT_ANNOTATED_CDS"/>
    <property type="molecule type" value="Genomic_DNA"/>
</dbReference>
<dbReference type="InterPro" id="IPR043504">
    <property type="entry name" value="Peptidase_S1_PA_chymotrypsin"/>
</dbReference>
<evidence type="ECO:0000313" key="11">
    <source>
        <dbReference type="Proteomes" id="UP000092461"/>
    </source>
</evidence>
<dbReference type="InterPro" id="IPR001314">
    <property type="entry name" value="Peptidase_S1A"/>
</dbReference>
<feature type="domain" description="Peptidase S1" evidence="8">
    <location>
        <begin position="278"/>
        <end position="509"/>
    </location>
</feature>
<dbReference type="InterPro" id="IPR018114">
    <property type="entry name" value="TRYPSIN_HIS"/>
</dbReference>
<dbReference type="InterPro" id="IPR009003">
    <property type="entry name" value="Peptidase_S1_PA"/>
</dbReference>
<organism evidence="10 11">
    <name type="scientific">Lutzomyia longipalpis</name>
    <name type="common">Sand fly</name>
    <dbReference type="NCBI Taxonomy" id="7200"/>
    <lineage>
        <taxon>Eukaryota</taxon>
        <taxon>Metazoa</taxon>
        <taxon>Ecdysozoa</taxon>
        <taxon>Arthropoda</taxon>
        <taxon>Hexapoda</taxon>
        <taxon>Insecta</taxon>
        <taxon>Pterygota</taxon>
        <taxon>Neoptera</taxon>
        <taxon>Endopterygota</taxon>
        <taxon>Diptera</taxon>
        <taxon>Nematocera</taxon>
        <taxon>Psychodoidea</taxon>
        <taxon>Psychodidae</taxon>
        <taxon>Lutzomyia</taxon>
        <taxon>Lutzomyia</taxon>
    </lineage>
</organism>
<dbReference type="VEuPathDB" id="VectorBase:LLOJ006427"/>
<evidence type="ECO:0000313" key="9">
    <source>
        <dbReference type="EMBL" id="MBC1178300.1"/>
    </source>
</evidence>
<dbReference type="Pfam" id="PF00089">
    <property type="entry name" value="Trypsin"/>
    <property type="match status" value="2"/>
</dbReference>
<keyword evidence="2" id="KW-0222">Digestion</keyword>
<evidence type="ECO:0000256" key="3">
    <source>
        <dbReference type="ARBA" id="ARBA00022801"/>
    </source>
</evidence>
<dbReference type="AlphaFoldDB" id="A0A1B0CNV5"/>
<evidence type="ECO:0000256" key="7">
    <source>
        <dbReference type="RuleBase" id="RU363034"/>
    </source>
</evidence>
<evidence type="ECO:0000313" key="10">
    <source>
        <dbReference type="EnsemblMetazoa" id="LLOJ006427-PA"/>
    </source>
</evidence>
<dbReference type="GO" id="GO:0007586">
    <property type="term" value="P:digestion"/>
    <property type="evidence" value="ECO:0007669"/>
    <property type="project" value="UniProtKB-KW"/>
</dbReference>
<accession>A0A1B0CNV5</accession>
<keyword evidence="1 7" id="KW-0645">Protease</keyword>
<evidence type="ECO:0000256" key="6">
    <source>
        <dbReference type="ARBA" id="ARBA00024195"/>
    </source>
</evidence>
<dbReference type="PANTHER" id="PTHR24276:SF98">
    <property type="entry name" value="FI18310P1-RELATED"/>
    <property type="match status" value="1"/>
</dbReference>